<keyword evidence="2 4" id="KW-0442">Lipid degradation</keyword>
<feature type="active site" description="Proton acceptor" evidence="4">
    <location>
        <position position="159"/>
    </location>
</feature>
<comment type="caution">
    <text evidence="6">The sequence shown here is derived from an EMBL/GenBank/DDBJ whole genome shotgun (WGS) entry which is preliminary data.</text>
</comment>
<feature type="active site" description="Nucleophile" evidence="4">
    <location>
        <position position="49"/>
    </location>
</feature>
<dbReference type="Gene3D" id="3.40.1090.10">
    <property type="entry name" value="Cytosolic phospholipase A2 catalytic domain"/>
    <property type="match status" value="2"/>
</dbReference>
<dbReference type="SUPFAM" id="SSF52151">
    <property type="entry name" value="FabD/lysophospholipase-like"/>
    <property type="match status" value="1"/>
</dbReference>
<dbReference type="RefSeq" id="WP_126350879.1">
    <property type="nucleotide sequence ID" value="NZ_CP086380.1"/>
</dbReference>
<keyword evidence="3 4" id="KW-0443">Lipid metabolism</keyword>
<proteinExistence type="predicted"/>
<protein>
    <submittedName>
        <fullName evidence="6">Patatin-like phospholipase family protein</fullName>
    </submittedName>
</protein>
<gene>
    <name evidence="6" type="ORF">EJ104_00955</name>
</gene>
<evidence type="ECO:0000313" key="6">
    <source>
        <dbReference type="EMBL" id="RTR30851.1"/>
    </source>
</evidence>
<dbReference type="GO" id="GO:0016042">
    <property type="term" value="P:lipid catabolic process"/>
    <property type="evidence" value="ECO:0007669"/>
    <property type="project" value="UniProtKB-UniRule"/>
</dbReference>
<evidence type="ECO:0000256" key="2">
    <source>
        <dbReference type="ARBA" id="ARBA00022963"/>
    </source>
</evidence>
<dbReference type="InterPro" id="IPR002641">
    <property type="entry name" value="PNPLA_dom"/>
</dbReference>
<sequence length="283" mass="30351">MQPPASRPLEPQPVALAISGGGGRSFYQVGALQALEDAGFTFNALAGTSSGAILAALLAAGHSGREIQRLLREANVPGWYDLTLGQGLVRPSGQQEWLESVLPPTFAELAYPLIVPTTDIQTGEEVCFESGPLVPAIMASSAFTGAVYPPNCEGRWLSDGGLVNEVPADLARRVSDLPVIALDATAPLLELDFPSPDEQSGGLRGLISPTSPSLPEILLQAFTVTQGHLTQRRLYEAAPEWLVDFDPLRELHLQNLDQLDRGVEIGYGFMQDFMDAGYLVKEE</sequence>
<dbReference type="InterPro" id="IPR016035">
    <property type="entry name" value="Acyl_Trfase/lysoPLipase"/>
</dbReference>
<dbReference type="AlphaFoldDB" id="A0A431W607"/>
<accession>A0A431W607</accession>
<keyword evidence="7" id="KW-1185">Reference proteome</keyword>
<dbReference type="EMBL" id="RXPE01000001">
    <property type="protein sequence ID" value="RTR30851.1"/>
    <property type="molecule type" value="Genomic_DNA"/>
</dbReference>
<evidence type="ECO:0000313" key="7">
    <source>
        <dbReference type="Proteomes" id="UP000277766"/>
    </source>
</evidence>
<feature type="domain" description="PNPLA" evidence="5">
    <location>
        <begin position="16"/>
        <end position="172"/>
    </location>
</feature>
<dbReference type="GO" id="GO:0016787">
    <property type="term" value="F:hydrolase activity"/>
    <property type="evidence" value="ECO:0007669"/>
    <property type="project" value="UniProtKB-UniRule"/>
</dbReference>
<evidence type="ECO:0000256" key="1">
    <source>
        <dbReference type="ARBA" id="ARBA00022801"/>
    </source>
</evidence>
<organism evidence="6 7">
    <name type="scientific">Deinococcus radiophilus</name>
    <dbReference type="NCBI Taxonomy" id="32062"/>
    <lineage>
        <taxon>Bacteria</taxon>
        <taxon>Thermotogati</taxon>
        <taxon>Deinococcota</taxon>
        <taxon>Deinococci</taxon>
        <taxon>Deinococcales</taxon>
        <taxon>Deinococcaceae</taxon>
        <taxon>Deinococcus</taxon>
    </lineage>
</organism>
<dbReference type="PROSITE" id="PS51635">
    <property type="entry name" value="PNPLA"/>
    <property type="match status" value="1"/>
</dbReference>
<evidence type="ECO:0000259" key="5">
    <source>
        <dbReference type="PROSITE" id="PS51635"/>
    </source>
</evidence>
<dbReference type="InterPro" id="IPR050301">
    <property type="entry name" value="NTE"/>
</dbReference>
<evidence type="ECO:0000256" key="3">
    <source>
        <dbReference type="ARBA" id="ARBA00023098"/>
    </source>
</evidence>
<dbReference type="PANTHER" id="PTHR14226:SF29">
    <property type="entry name" value="NEUROPATHY TARGET ESTERASE SWS"/>
    <property type="match status" value="1"/>
</dbReference>
<reference evidence="6 7" key="1">
    <citation type="submission" date="2018-12" db="EMBL/GenBank/DDBJ databases">
        <title>Deinococcus radiophilus ATCC 27603 genome sequencing and assembly.</title>
        <authorList>
            <person name="Maclea K.S."/>
            <person name="Maynard C.R."/>
        </authorList>
    </citation>
    <scope>NUCLEOTIDE SEQUENCE [LARGE SCALE GENOMIC DNA]</scope>
    <source>
        <strain evidence="6 7">ATCC 27603</strain>
    </source>
</reference>
<feature type="short sequence motif" description="DGA/G" evidence="4">
    <location>
        <begin position="159"/>
        <end position="161"/>
    </location>
</feature>
<dbReference type="Proteomes" id="UP000277766">
    <property type="component" value="Unassembled WGS sequence"/>
</dbReference>
<feature type="short sequence motif" description="GXSXG" evidence="4">
    <location>
        <begin position="47"/>
        <end position="51"/>
    </location>
</feature>
<keyword evidence="1 4" id="KW-0378">Hydrolase</keyword>
<dbReference type="OrthoDB" id="9770965at2"/>
<dbReference type="Pfam" id="PF01734">
    <property type="entry name" value="Patatin"/>
    <property type="match status" value="1"/>
</dbReference>
<dbReference type="PANTHER" id="PTHR14226">
    <property type="entry name" value="NEUROPATHY TARGET ESTERASE/SWISS CHEESE D.MELANOGASTER"/>
    <property type="match status" value="1"/>
</dbReference>
<comment type="caution">
    <text evidence="4">Lacks conserved residue(s) required for the propagation of feature annotation.</text>
</comment>
<evidence type="ECO:0000256" key="4">
    <source>
        <dbReference type="PROSITE-ProRule" id="PRU01161"/>
    </source>
</evidence>
<name>A0A431W607_9DEIO</name>